<evidence type="ECO:0000256" key="3">
    <source>
        <dbReference type="ARBA" id="ARBA00044493"/>
    </source>
</evidence>
<dbReference type="InterPro" id="IPR011990">
    <property type="entry name" value="TPR-like_helical_dom_sf"/>
</dbReference>
<comment type="function">
    <text evidence="3">Regulates mitochondrial small subunit maturation by controlling 15S rRNA 5'-end processing. Localizes to the 5' precursor of the 15S rRNA in a position that is subsequently occupied by mS47 in the mature yeast mtSSU. Uses structure and sequence-specific RNA recognition, binding to a single-stranded region of the precursor and specifically recognizing bases -6 to -1. The exchange of Ccm1 for mS47 is coupled to the irreversible removal of precursor rRNA that is accompanied by conformational changes of the mitoribosomal proteins uS5m and mS26. These conformational changes signal completion of 5'-end rRNA processing through protection of the mature 5'-end of the 15S rRNA and stabilization of mS47. The removal of the 5' precursor together with the dissociation of Ccm1 may be catalyzed by the 5'-3' exoribonuclease Pet127. Involved in the specific removal of group I introns in mitochondrial encoded transcripts.</text>
</comment>
<dbReference type="PANTHER" id="PTHR47936">
    <property type="entry name" value="PPR_LONG DOMAIN-CONTAINING PROTEIN"/>
    <property type="match status" value="1"/>
</dbReference>
<keyword evidence="2" id="KW-0677">Repeat</keyword>
<organism evidence="5 6">
    <name type="scientific">Wallemia ichthyophaga</name>
    <dbReference type="NCBI Taxonomy" id="245174"/>
    <lineage>
        <taxon>Eukaryota</taxon>
        <taxon>Fungi</taxon>
        <taxon>Dikarya</taxon>
        <taxon>Basidiomycota</taxon>
        <taxon>Wallemiomycotina</taxon>
        <taxon>Wallemiomycetes</taxon>
        <taxon>Wallemiales</taxon>
        <taxon>Wallemiaceae</taxon>
        <taxon>Wallemia</taxon>
    </lineage>
</organism>
<sequence length="694" mass="78622">MGFGDDDEYLTSPRNSRISDYKRITRLFKDIFKSDRKPSKSKAIDLFNASLKNRHPNFDILWQNYESLRSTSTSDTSGVEPQQLLHTLKLLSKSSHKKDFIAFERLYNDIGNFWGFDITSNHIHLLILGNVSQRRLHDAISLTEKHLSQLNKPHLFPLLLASSSTNNDYSSYQRILQLIHSTNTTQDLAFYNARLKLAFQFHDFPFVEQLRHEINSLNLQPDLITYTILLDGYSKWQLWEQSNSIESSLRALSPDLPSYTCILVARGRQYGIDEAKKVLKDIAEANLHPNDITLSHLVTLSPVPLSSQAARELIDDLSAEAGVDPSKHTYQAMVEKLLVGSHDAAYEFYMDSPQRTLAATLPLMRTLAQHHDLARMVAIYDQLDARTRLDSALLALMLRVSAKQGDVSTATALLVEMKEAHVTLDTQFQTSFVIALLHSSQDFFQAFRFYANVVDSRASFIDGRGFESIIAEFCGLRFPEENDADAVQIVPALLFSEILNDMRKAGHPPSCKTYTVLLDYYARVRDARSVGKIETLLNVDRSIRPDIYLCNALLNAHNRVGSGARCVELFNALLFSQRADNASLSIALDSAGSRSTPADPLAVYSNAAKFIPPNRKNWETLIEALARRKRFDEAWKVLQGGEFSVDANSIEVLFRLTRASRDVEALDALRLSLVHHYPLLWDSIRQRVDIPWKD</sequence>
<evidence type="ECO:0000256" key="1">
    <source>
        <dbReference type="ARBA" id="ARBA00006192"/>
    </source>
</evidence>
<dbReference type="EMBL" id="SPOF01000012">
    <property type="protein sequence ID" value="TIB14005.1"/>
    <property type="molecule type" value="Genomic_DNA"/>
</dbReference>
<proteinExistence type="inferred from homology"/>
<dbReference type="Proteomes" id="UP000306954">
    <property type="component" value="Unassembled WGS sequence"/>
</dbReference>
<dbReference type="PANTHER" id="PTHR47936:SF1">
    <property type="entry name" value="PENTATRICOPEPTIDE REPEAT-CONTAINING PROTEIN GUN1, CHLOROPLASTIC"/>
    <property type="match status" value="1"/>
</dbReference>
<comment type="caution">
    <text evidence="5">The sequence shown here is derived from an EMBL/GenBank/DDBJ whole genome shotgun (WGS) entry which is preliminary data.</text>
</comment>
<evidence type="ECO:0000256" key="4">
    <source>
        <dbReference type="ARBA" id="ARBA00044511"/>
    </source>
</evidence>
<dbReference type="GO" id="GO:0031930">
    <property type="term" value="P:mitochondria-nucleus signaling pathway"/>
    <property type="evidence" value="ECO:0007669"/>
    <property type="project" value="TreeGrafter"/>
</dbReference>
<comment type="subunit">
    <text evidence="4">Binds to mitochondrial small subunit 15S rRNA.</text>
</comment>
<protein>
    <recommendedName>
        <fullName evidence="7">Pentatricopeptide repeat-containing protein</fullName>
    </recommendedName>
</protein>
<comment type="similarity">
    <text evidence="1">Belongs to the CCM1 family.</text>
</comment>
<evidence type="ECO:0000256" key="2">
    <source>
        <dbReference type="ARBA" id="ARBA00022737"/>
    </source>
</evidence>
<evidence type="ECO:0000313" key="5">
    <source>
        <dbReference type="EMBL" id="TIB14005.1"/>
    </source>
</evidence>
<evidence type="ECO:0000313" key="6">
    <source>
        <dbReference type="Proteomes" id="UP000306954"/>
    </source>
</evidence>
<reference evidence="5 6" key="1">
    <citation type="submission" date="2019-03" db="EMBL/GenBank/DDBJ databases">
        <title>Sequencing 23 genomes of Wallemia ichthyophaga.</title>
        <authorList>
            <person name="Gostincar C."/>
        </authorList>
    </citation>
    <scope>NUCLEOTIDE SEQUENCE [LARGE SCALE GENOMIC DNA]</scope>
    <source>
        <strain evidence="5 6">EXF-8621</strain>
    </source>
</reference>
<name>A0A4T0HJG0_WALIC</name>
<dbReference type="Gene3D" id="1.25.40.10">
    <property type="entry name" value="Tetratricopeptide repeat domain"/>
    <property type="match status" value="3"/>
</dbReference>
<dbReference type="AlphaFoldDB" id="A0A4T0HJG0"/>
<evidence type="ECO:0008006" key="7">
    <source>
        <dbReference type="Google" id="ProtNLM"/>
    </source>
</evidence>
<gene>
    <name evidence="5" type="ORF">E3P90_01409</name>
</gene>
<accession>A0A4T0HJG0</accession>